<sequence length="259" mass="29201">MPTRRQYLQSLAAAGGATVVVESASAADLDDIDSEYSHVDTSFEQATLEQFQPRLLVDGETRPNLRNQLAWVARSDEYDTTACCYVTRYSHQEGLTGLDSHLYDTEPVYVFVDEDAGTVDEVIFTGWHWNAAAVSGSAAPLSAQRTDTETHVSLTVVSPWHNYVLARPDSGAFFGLTDWHARRSYLVDNGLYERGAVEAFEEPWTMHSDHGARGGWWNEKLFLQADGPLPIRVNIDYLTMRVWRRIGIRGWSDRAENLR</sequence>
<organism evidence="1 2">
    <name type="scientific">Halovenus aranensis</name>
    <dbReference type="NCBI Taxonomy" id="890420"/>
    <lineage>
        <taxon>Archaea</taxon>
        <taxon>Methanobacteriati</taxon>
        <taxon>Methanobacteriota</taxon>
        <taxon>Stenosarchaea group</taxon>
        <taxon>Halobacteria</taxon>
        <taxon>Halobacteriales</taxon>
        <taxon>Haloarculaceae</taxon>
        <taxon>Halovenus</taxon>
    </lineage>
</organism>
<dbReference type="EMBL" id="FNFC01000002">
    <property type="protein sequence ID" value="SDJ33015.1"/>
    <property type="molecule type" value="Genomic_DNA"/>
</dbReference>
<evidence type="ECO:0000313" key="1">
    <source>
        <dbReference type="EMBL" id="SDJ33015.1"/>
    </source>
</evidence>
<dbReference type="RefSeq" id="WP_092699151.1">
    <property type="nucleotide sequence ID" value="NZ_FNFC01000002.1"/>
</dbReference>
<dbReference type="InterPro" id="IPR006311">
    <property type="entry name" value="TAT_signal"/>
</dbReference>
<dbReference type="Proteomes" id="UP000198856">
    <property type="component" value="Unassembled WGS sequence"/>
</dbReference>
<gene>
    <name evidence="1" type="ORF">SAMN05216226_102158</name>
</gene>
<evidence type="ECO:0000313" key="2">
    <source>
        <dbReference type="Proteomes" id="UP000198856"/>
    </source>
</evidence>
<dbReference type="AlphaFoldDB" id="A0A1G8SWA9"/>
<dbReference type="STRING" id="890420.SAMN05216226_102158"/>
<dbReference type="OrthoDB" id="202444at2157"/>
<accession>A0A1G8SWA9</accession>
<dbReference type="PROSITE" id="PS51318">
    <property type="entry name" value="TAT"/>
    <property type="match status" value="1"/>
</dbReference>
<protein>
    <submittedName>
        <fullName evidence="1">Uncharacterized protein</fullName>
    </submittedName>
</protein>
<proteinExistence type="predicted"/>
<keyword evidence="2" id="KW-1185">Reference proteome</keyword>
<reference evidence="1 2" key="1">
    <citation type="submission" date="2016-10" db="EMBL/GenBank/DDBJ databases">
        <authorList>
            <person name="de Groot N.N."/>
        </authorList>
    </citation>
    <scope>NUCLEOTIDE SEQUENCE [LARGE SCALE GENOMIC DNA]</scope>
    <source>
        <strain evidence="1 2">IBRC-M10015</strain>
    </source>
</reference>
<name>A0A1G8SWA9_9EURY</name>